<evidence type="ECO:0000256" key="1">
    <source>
        <dbReference type="ARBA" id="ARBA00008425"/>
    </source>
</evidence>
<evidence type="ECO:0000259" key="5">
    <source>
        <dbReference type="Pfam" id="PF02668"/>
    </source>
</evidence>
<dbReference type="Proteomes" id="UP001501009">
    <property type="component" value="Unassembled WGS sequence"/>
</dbReference>
<keyword evidence="3" id="KW-0560">Oxidoreductase</keyword>
<gene>
    <name evidence="6" type="ORF">GCM10022403_042490</name>
</gene>
<accession>A0ABP7HWP5</accession>
<dbReference type="Gene3D" id="3.60.130.10">
    <property type="entry name" value="Clavaminate synthase-like"/>
    <property type="match status" value="1"/>
</dbReference>
<evidence type="ECO:0000256" key="4">
    <source>
        <dbReference type="ARBA" id="ARBA00023004"/>
    </source>
</evidence>
<keyword evidence="2" id="KW-0479">Metal-binding</keyword>
<sequence length="337" mass="36662">MMDQGTLVPERALLDLTLTSAERDELGQVAALLADAGRRLIDDREWLTQARELSCRLPLRLREAVRRFRHDPGDDGVMALRNLPVGDPGLPATPTVTESVERTVTVPAAVAVLISLYLGEVVAFRDEKSGALVQNVVPVPGREGSQSNAGSIPLELHVENAFHAHRPDFVGLLCLRNDHSGTAGTLVSSVRRAVRLLPQDVRDVLFQPRFATEPPPSFRAASSLHGRGTVPANESHAVLGGLPDDPNVRVDFHATCALDDTAKAALELLRNAFLEVAASLVLQPGEMAFLDNRIAIHGRTAFTPRYDGRDRWLHRTFVHLDNRRGLAQRVGGGPVIS</sequence>
<name>A0ABP7HWP5_9ACTN</name>
<dbReference type="EMBL" id="BAABDE010000018">
    <property type="protein sequence ID" value="GAA3804041.1"/>
    <property type="molecule type" value="Genomic_DNA"/>
</dbReference>
<comment type="similarity">
    <text evidence="1">Belongs to the clavaminate synthase family.</text>
</comment>
<keyword evidence="7" id="KW-1185">Reference proteome</keyword>
<proteinExistence type="inferred from homology"/>
<reference evidence="7" key="1">
    <citation type="journal article" date="2019" name="Int. J. Syst. Evol. Microbiol.">
        <title>The Global Catalogue of Microorganisms (GCM) 10K type strain sequencing project: providing services to taxonomists for standard genome sequencing and annotation.</title>
        <authorList>
            <consortium name="The Broad Institute Genomics Platform"/>
            <consortium name="The Broad Institute Genome Sequencing Center for Infectious Disease"/>
            <person name="Wu L."/>
            <person name="Ma J."/>
        </authorList>
    </citation>
    <scope>NUCLEOTIDE SEQUENCE [LARGE SCALE GENOMIC DNA]</scope>
    <source>
        <strain evidence="7">JCM 17138</strain>
    </source>
</reference>
<feature type="domain" description="TauD/TfdA-like" evidence="5">
    <location>
        <begin position="142"/>
        <end position="316"/>
    </location>
</feature>
<dbReference type="RefSeq" id="WP_338059318.1">
    <property type="nucleotide sequence ID" value="NZ_BAABDE010000018.1"/>
</dbReference>
<comment type="caution">
    <text evidence="6">The sequence shown here is derived from an EMBL/GenBank/DDBJ whole genome shotgun (WGS) entry which is preliminary data.</text>
</comment>
<protein>
    <submittedName>
        <fullName evidence="6">Clavaminate synthase family protein</fullName>
    </submittedName>
</protein>
<dbReference type="InterPro" id="IPR042098">
    <property type="entry name" value="TauD-like_sf"/>
</dbReference>
<dbReference type="PIRSF" id="PIRSF019543">
    <property type="entry name" value="Clavaminate_syn"/>
    <property type="match status" value="1"/>
</dbReference>
<evidence type="ECO:0000256" key="3">
    <source>
        <dbReference type="ARBA" id="ARBA00023002"/>
    </source>
</evidence>
<dbReference type="Pfam" id="PF02668">
    <property type="entry name" value="TauD"/>
    <property type="match status" value="1"/>
</dbReference>
<evidence type="ECO:0000313" key="7">
    <source>
        <dbReference type="Proteomes" id="UP001501009"/>
    </source>
</evidence>
<dbReference type="InterPro" id="IPR003819">
    <property type="entry name" value="TauD/TfdA-like"/>
</dbReference>
<dbReference type="InterPro" id="IPR014503">
    <property type="entry name" value="Clavaminate_syn-like"/>
</dbReference>
<organism evidence="6 7">
    <name type="scientific">Streptomyces coacervatus</name>
    <dbReference type="NCBI Taxonomy" id="647381"/>
    <lineage>
        <taxon>Bacteria</taxon>
        <taxon>Bacillati</taxon>
        <taxon>Actinomycetota</taxon>
        <taxon>Actinomycetes</taxon>
        <taxon>Kitasatosporales</taxon>
        <taxon>Streptomycetaceae</taxon>
        <taxon>Streptomyces</taxon>
    </lineage>
</organism>
<keyword evidence="4" id="KW-0408">Iron</keyword>
<dbReference type="SUPFAM" id="SSF51197">
    <property type="entry name" value="Clavaminate synthase-like"/>
    <property type="match status" value="1"/>
</dbReference>
<evidence type="ECO:0000313" key="6">
    <source>
        <dbReference type="EMBL" id="GAA3804041.1"/>
    </source>
</evidence>
<evidence type="ECO:0000256" key="2">
    <source>
        <dbReference type="ARBA" id="ARBA00022723"/>
    </source>
</evidence>